<reference evidence="2" key="1">
    <citation type="journal article" date="2019" name="Int. J. Syst. Evol. Microbiol.">
        <title>The Global Catalogue of Microorganisms (GCM) 10K type strain sequencing project: providing services to taxonomists for standard genome sequencing and annotation.</title>
        <authorList>
            <consortium name="The Broad Institute Genomics Platform"/>
            <consortium name="The Broad Institute Genome Sequencing Center for Infectious Disease"/>
            <person name="Wu L."/>
            <person name="Ma J."/>
        </authorList>
    </citation>
    <scope>NUCLEOTIDE SEQUENCE [LARGE SCALE GENOMIC DNA]</scope>
    <source>
        <strain evidence="2">CGMCC 1.10759</strain>
    </source>
</reference>
<dbReference type="InterPro" id="IPR000212">
    <property type="entry name" value="DNA_helicase_UvrD/REP"/>
</dbReference>
<organism evidence="1 2">
    <name type="scientific">Steroidobacter flavus</name>
    <dbReference type="NCBI Taxonomy" id="1842136"/>
    <lineage>
        <taxon>Bacteria</taxon>
        <taxon>Pseudomonadati</taxon>
        <taxon>Pseudomonadota</taxon>
        <taxon>Gammaproteobacteria</taxon>
        <taxon>Steroidobacterales</taxon>
        <taxon>Steroidobacteraceae</taxon>
        <taxon>Steroidobacter</taxon>
    </lineage>
</organism>
<protein>
    <submittedName>
        <fullName evidence="1">AAA family ATPase</fullName>
    </submittedName>
</protein>
<sequence>MSLWWTRREDLDGQQVALIEDLALHEDFLILGPPGSGKTNVLLRRAQFVRMQDMPSVLVLTFTRPLVEFVRTGCVDDQNREIFPRSCVLTLESWIRDLYEQHDEELPQEPAGQDAFKRRKEALAQGALKFKAQGRLPKYDALFVDEVQDLYEPELKLLRQWSDVLFLAGDARQQIFDGPTGMAEAHRIVPAGNRKTLSFHYRLAPEICKMADKLLNATGADSLKSTSHYKGPKPGRIDVNGPMNRDAQLAQCAEKLKAQIRVYGDLIRQGDRLGVIVSRKDDREAVWQYLERDPELAGKSKIIRANDGTADDREYDPAFDPDHPISILTLKGCKGIEFRAMHWLFCERDSHHHTLELYYTMITRAKTSIDITYDGQLPQAIARSHSSSGKTLWQ</sequence>
<dbReference type="InterPro" id="IPR027417">
    <property type="entry name" value="P-loop_NTPase"/>
</dbReference>
<dbReference type="SUPFAM" id="SSF52540">
    <property type="entry name" value="P-loop containing nucleoside triphosphate hydrolases"/>
    <property type="match status" value="1"/>
</dbReference>
<dbReference type="Pfam" id="PF13245">
    <property type="entry name" value="AAA_19"/>
    <property type="match status" value="1"/>
</dbReference>
<name>A0ABV8SZE8_9GAMM</name>
<gene>
    <name evidence="1" type="ORF">ACFPN2_28225</name>
</gene>
<keyword evidence="2" id="KW-1185">Reference proteome</keyword>
<dbReference type="EMBL" id="JBHSDU010000015">
    <property type="protein sequence ID" value="MFC4313003.1"/>
    <property type="molecule type" value="Genomic_DNA"/>
</dbReference>
<dbReference type="Gene3D" id="3.40.50.300">
    <property type="entry name" value="P-loop containing nucleotide triphosphate hydrolases"/>
    <property type="match status" value="2"/>
</dbReference>
<dbReference type="RefSeq" id="WP_380602949.1">
    <property type="nucleotide sequence ID" value="NZ_JBHSDU010000015.1"/>
</dbReference>
<dbReference type="PANTHER" id="PTHR11070:SF30">
    <property type="entry name" value="F-BOX DNA HELICASE 1"/>
    <property type="match status" value="1"/>
</dbReference>
<evidence type="ECO:0000313" key="2">
    <source>
        <dbReference type="Proteomes" id="UP001595904"/>
    </source>
</evidence>
<dbReference type="PANTHER" id="PTHR11070">
    <property type="entry name" value="UVRD / RECB / PCRA DNA HELICASE FAMILY MEMBER"/>
    <property type="match status" value="1"/>
</dbReference>
<dbReference type="Proteomes" id="UP001595904">
    <property type="component" value="Unassembled WGS sequence"/>
</dbReference>
<accession>A0ABV8SZE8</accession>
<evidence type="ECO:0000313" key="1">
    <source>
        <dbReference type="EMBL" id="MFC4313003.1"/>
    </source>
</evidence>
<comment type="caution">
    <text evidence="1">The sequence shown here is derived from an EMBL/GenBank/DDBJ whole genome shotgun (WGS) entry which is preliminary data.</text>
</comment>
<proteinExistence type="predicted"/>